<feature type="transmembrane region" description="Helical" evidence="1">
    <location>
        <begin position="99"/>
        <end position="118"/>
    </location>
</feature>
<organism evidence="2 3">
    <name type="scientific">Rhodopirellula baltica SH28</name>
    <dbReference type="NCBI Taxonomy" id="993517"/>
    <lineage>
        <taxon>Bacteria</taxon>
        <taxon>Pseudomonadati</taxon>
        <taxon>Planctomycetota</taxon>
        <taxon>Planctomycetia</taxon>
        <taxon>Pirellulales</taxon>
        <taxon>Pirellulaceae</taxon>
        <taxon>Rhodopirellula</taxon>
    </lineage>
</organism>
<protein>
    <submittedName>
        <fullName evidence="2">Uncharacterized protein</fullName>
    </submittedName>
</protein>
<dbReference type="Proteomes" id="UP000007993">
    <property type="component" value="Unassembled WGS sequence"/>
</dbReference>
<dbReference type="EMBL" id="AMCW01000040">
    <property type="protein sequence ID" value="EKK02929.1"/>
    <property type="molecule type" value="Genomic_DNA"/>
</dbReference>
<name>K5DJ98_RHOBT</name>
<keyword evidence="1" id="KW-0472">Membrane</keyword>
<keyword evidence="1" id="KW-0812">Transmembrane</keyword>
<comment type="caution">
    <text evidence="2">The sequence shown here is derived from an EMBL/GenBank/DDBJ whole genome shotgun (WGS) entry which is preliminary data.</text>
</comment>
<proteinExistence type="predicted"/>
<evidence type="ECO:0000256" key="1">
    <source>
        <dbReference type="SAM" id="Phobius"/>
    </source>
</evidence>
<feature type="transmembrane region" description="Helical" evidence="1">
    <location>
        <begin position="171"/>
        <end position="193"/>
    </location>
</feature>
<keyword evidence="1" id="KW-1133">Transmembrane helix</keyword>
<sequence length="203" mass="22201">MGKVAFDRSALDQFDNVTPAKHVSSVSASPLRLRKTLKEKAVFGSVNAVVGPPLALSVIQIASEGIRELLDVTTVKLWRIALPFMERLEFYEGWSELDLAHVISLLLFIAVTLVWIRIIKELKGFGSVMESRKESPALCCLYAGAAGTLLLMDAVVFFLGIQARGGGWGDLAWYTAPLCTACYIAGIICFAIFHADYSTSKRV</sequence>
<feature type="transmembrane region" description="Helical" evidence="1">
    <location>
        <begin position="41"/>
        <end position="62"/>
    </location>
</feature>
<dbReference type="AlphaFoldDB" id="K5DJ98"/>
<accession>K5DJ98</accession>
<dbReference type="RefSeq" id="WP_007331498.1">
    <property type="nucleotide sequence ID" value="NZ_AMCW01000040.1"/>
</dbReference>
<gene>
    <name evidence="2" type="ORF">RBSH_01622</name>
</gene>
<dbReference type="PATRIC" id="fig|993517.3.peg.1767"/>
<evidence type="ECO:0000313" key="3">
    <source>
        <dbReference type="Proteomes" id="UP000007993"/>
    </source>
</evidence>
<feature type="transmembrane region" description="Helical" evidence="1">
    <location>
        <begin position="139"/>
        <end position="159"/>
    </location>
</feature>
<evidence type="ECO:0000313" key="2">
    <source>
        <dbReference type="EMBL" id="EKK02929.1"/>
    </source>
</evidence>
<reference evidence="2 3" key="1">
    <citation type="journal article" date="2013" name="Mar. Genomics">
        <title>Expression of sulfatases in Rhodopirellula baltica and the diversity of sulfatases in the genus Rhodopirellula.</title>
        <authorList>
            <person name="Wegner C.E."/>
            <person name="Richter-Heitmann T."/>
            <person name="Klindworth A."/>
            <person name="Klockow C."/>
            <person name="Richter M."/>
            <person name="Achstetter T."/>
            <person name="Glockner F.O."/>
            <person name="Harder J."/>
        </authorList>
    </citation>
    <scope>NUCLEOTIDE SEQUENCE [LARGE SCALE GENOMIC DNA]</scope>
    <source>
        <strain evidence="2 3">SH28</strain>
    </source>
</reference>